<gene>
    <name evidence="1" type="ORF">D7V78_17520</name>
</gene>
<dbReference type="Proteomes" id="UP000278164">
    <property type="component" value="Unassembled WGS sequence"/>
</dbReference>
<accession>A0A3L7ZPY4</accession>
<feature type="non-terminal residue" evidence="1">
    <location>
        <position position="1"/>
    </location>
</feature>
<comment type="caution">
    <text evidence="1">The sequence shown here is derived from an EMBL/GenBank/DDBJ whole genome shotgun (WGS) entry which is preliminary data.</text>
</comment>
<evidence type="ECO:0000313" key="2">
    <source>
        <dbReference type="Proteomes" id="UP000278164"/>
    </source>
</evidence>
<sequence length="76" mass="8780">QFIDTQSGKVNWESYDEIDITYKIEGKYIIFNSNALYLGGAPWVIKSYTQKHITLIQNEASPDKEKVAIIELDRID</sequence>
<proteinExistence type="predicted"/>
<dbReference type="AlphaFoldDB" id="A0A3L7ZPY4"/>
<organism evidence="1 2">
    <name type="scientific">Parabacteroides distasonis</name>
    <dbReference type="NCBI Taxonomy" id="823"/>
    <lineage>
        <taxon>Bacteria</taxon>
        <taxon>Pseudomonadati</taxon>
        <taxon>Bacteroidota</taxon>
        <taxon>Bacteroidia</taxon>
        <taxon>Bacteroidales</taxon>
        <taxon>Tannerellaceae</taxon>
        <taxon>Parabacteroides</taxon>
    </lineage>
</organism>
<dbReference type="EMBL" id="RAYI01000060">
    <property type="protein sequence ID" value="RLT72110.1"/>
    <property type="molecule type" value="Genomic_DNA"/>
</dbReference>
<name>A0A3L7ZPY4_PARDI</name>
<evidence type="ECO:0000313" key="1">
    <source>
        <dbReference type="EMBL" id="RLT72110.1"/>
    </source>
</evidence>
<protein>
    <submittedName>
        <fullName evidence="1">Uncharacterized protein</fullName>
    </submittedName>
</protein>
<reference evidence="1 2" key="1">
    <citation type="submission" date="2018-09" db="EMBL/GenBank/DDBJ databases">
        <title>Murine metabolic-syndrome-specific gut microbial biobank.</title>
        <authorList>
            <person name="Liu C."/>
        </authorList>
    </citation>
    <scope>NUCLEOTIDE SEQUENCE [LARGE SCALE GENOMIC DNA]</scope>
    <source>
        <strain evidence="1 2">8-P5</strain>
    </source>
</reference>